<protein>
    <submittedName>
        <fullName evidence="2">Uncharacterized protein</fullName>
    </submittedName>
</protein>
<reference evidence="2" key="1">
    <citation type="journal article" date="2021" name="IMA Fungus">
        <title>Genomic characterization of three marine fungi, including Emericellopsis atlantica sp. nov. with signatures of a generalist lifestyle and marine biomass degradation.</title>
        <authorList>
            <person name="Hagestad O.C."/>
            <person name="Hou L."/>
            <person name="Andersen J.H."/>
            <person name="Hansen E.H."/>
            <person name="Altermark B."/>
            <person name="Li C."/>
            <person name="Kuhnert E."/>
            <person name="Cox R.J."/>
            <person name="Crous P.W."/>
            <person name="Spatafora J.W."/>
            <person name="Lail K."/>
            <person name="Amirebrahimi M."/>
            <person name="Lipzen A."/>
            <person name="Pangilinan J."/>
            <person name="Andreopoulos W."/>
            <person name="Hayes R.D."/>
            <person name="Ng V."/>
            <person name="Grigoriev I.V."/>
            <person name="Jackson S.A."/>
            <person name="Sutton T.D.S."/>
            <person name="Dobson A.D.W."/>
            <person name="Rama T."/>
        </authorList>
    </citation>
    <scope>NUCLEOTIDE SEQUENCE</scope>
    <source>
        <strain evidence="2">TRa018bII</strain>
    </source>
</reference>
<dbReference type="Proteomes" id="UP000824998">
    <property type="component" value="Unassembled WGS sequence"/>
</dbReference>
<keyword evidence="3" id="KW-1185">Reference proteome</keyword>
<dbReference type="OrthoDB" id="3559326at2759"/>
<feature type="region of interest" description="Disordered" evidence="1">
    <location>
        <begin position="128"/>
        <end position="198"/>
    </location>
</feature>
<accession>A0A9P8BZL5</accession>
<feature type="compositionally biased region" description="Polar residues" evidence="1">
    <location>
        <begin position="179"/>
        <end position="198"/>
    </location>
</feature>
<evidence type="ECO:0000313" key="2">
    <source>
        <dbReference type="EMBL" id="KAG9228688.1"/>
    </source>
</evidence>
<organism evidence="2 3">
    <name type="scientific">Amylocarpus encephaloides</name>
    <dbReference type="NCBI Taxonomy" id="45428"/>
    <lineage>
        <taxon>Eukaryota</taxon>
        <taxon>Fungi</taxon>
        <taxon>Dikarya</taxon>
        <taxon>Ascomycota</taxon>
        <taxon>Pezizomycotina</taxon>
        <taxon>Leotiomycetes</taxon>
        <taxon>Helotiales</taxon>
        <taxon>Helotiales incertae sedis</taxon>
        <taxon>Amylocarpus</taxon>
    </lineage>
</organism>
<evidence type="ECO:0000313" key="3">
    <source>
        <dbReference type="Proteomes" id="UP000824998"/>
    </source>
</evidence>
<proteinExistence type="predicted"/>
<evidence type="ECO:0000256" key="1">
    <source>
        <dbReference type="SAM" id="MobiDB-lite"/>
    </source>
</evidence>
<dbReference type="AlphaFoldDB" id="A0A9P8BZL5"/>
<name>A0A9P8BZL5_9HELO</name>
<sequence>MMATIQSMRFIPFMPPPNPALSNRNKLRSTTTGQLIPSPTNRQKIRRPTAVLSRSRGQSRLEGNVAARAEGWEHALVNNENGPDDDLPSLEELLRIPPRPTILDKTSRTEPVSQHLDQPVLNGVAIQADRTKSGIGERQGNSSDQPMVRDDELEEEGLENEAEDSASDIETWHTERDASPQSTLKTSDLVSRPTKSVDTSGPWFDVEEGRFIDEPELSSVFSPVFKSLPDHSYKCVSNITAASPPHDGPLAPKLWAMHNPISQVRASRVSILLMILTEY</sequence>
<feature type="compositionally biased region" description="Acidic residues" evidence="1">
    <location>
        <begin position="151"/>
        <end position="167"/>
    </location>
</feature>
<dbReference type="EMBL" id="MU251876">
    <property type="protein sequence ID" value="KAG9228688.1"/>
    <property type="molecule type" value="Genomic_DNA"/>
</dbReference>
<gene>
    <name evidence="2" type="ORF">BJ875DRAFT_229008</name>
</gene>
<comment type="caution">
    <text evidence="2">The sequence shown here is derived from an EMBL/GenBank/DDBJ whole genome shotgun (WGS) entry which is preliminary data.</text>
</comment>